<proteinExistence type="predicted"/>
<keyword evidence="5" id="KW-1185">Reference proteome</keyword>
<evidence type="ECO:0000313" key="5">
    <source>
        <dbReference type="Proteomes" id="UP001432027"/>
    </source>
</evidence>
<dbReference type="EMBL" id="BTSX01000004">
    <property type="protein sequence ID" value="GMS96800.1"/>
    <property type="molecule type" value="Genomic_DNA"/>
</dbReference>
<sequence length="243" mass="27962">ENRRPTQHCLGMRNTLPLAIFVVLLAGVESALRRNEESIIKLECSREGTLRTFRFSDTKVTPLFCECLPGFDGRYCEKRICKNGSVRIVDIAEIDSAERIGTNVYSTTICKCDVGFRGPTCEEKMERKQQIQHQPFSVIEFLEPFVFFIAFMVPCCFALNMAREFVAPLFHRDRYSLMFDDVERSMKPEPRCANCCCDDSAPPAYGNIYRNPQLPFVLKMPTVSPMSDLRQPIYTQRKIYAHV</sequence>
<dbReference type="Gene3D" id="2.10.25.10">
    <property type="entry name" value="Laminin"/>
    <property type="match status" value="1"/>
</dbReference>
<reference evidence="4" key="1">
    <citation type="submission" date="2023-10" db="EMBL/GenBank/DDBJ databases">
        <title>Genome assembly of Pristionchus species.</title>
        <authorList>
            <person name="Yoshida K."/>
            <person name="Sommer R.J."/>
        </authorList>
    </citation>
    <scope>NUCLEOTIDE SEQUENCE</scope>
    <source>
        <strain evidence="4">RS0144</strain>
    </source>
</reference>
<accession>A0AAV5TQR4</accession>
<evidence type="ECO:0000256" key="1">
    <source>
        <dbReference type="SAM" id="SignalP"/>
    </source>
</evidence>
<dbReference type="PROSITE" id="PS00022">
    <property type="entry name" value="EGF_1"/>
    <property type="match status" value="1"/>
</dbReference>
<evidence type="ECO:0000259" key="2">
    <source>
        <dbReference type="PROSITE" id="PS00022"/>
    </source>
</evidence>
<feature type="domain" description="EGF-like" evidence="2 3">
    <location>
        <begin position="110"/>
        <end position="121"/>
    </location>
</feature>
<comment type="caution">
    <text evidence="4">The sequence shown here is derived from an EMBL/GenBank/DDBJ whole genome shotgun (WGS) entry which is preliminary data.</text>
</comment>
<name>A0AAV5TQR4_9BILA</name>
<feature type="chain" id="PRO_5043988943" description="EGF-like domain-containing protein" evidence="1">
    <location>
        <begin position="31"/>
        <end position="243"/>
    </location>
</feature>
<keyword evidence="1" id="KW-0732">Signal</keyword>
<feature type="non-terminal residue" evidence="4">
    <location>
        <position position="1"/>
    </location>
</feature>
<protein>
    <recommendedName>
        <fullName evidence="2 3">EGF-like domain-containing protein</fullName>
    </recommendedName>
</protein>
<evidence type="ECO:0000259" key="3">
    <source>
        <dbReference type="PROSITE" id="PS01186"/>
    </source>
</evidence>
<dbReference type="AlphaFoldDB" id="A0AAV5TQR4"/>
<gene>
    <name evidence="4" type="ORF">PENTCL1PPCAC_18975</name>
</gene>
<evidence type="ECO:0000313" key="4">
    <source>
        <dbReference type="EMBL" id="GMS96800.1"/>
    </source>
</evidence>
<dbReference type="Proteomes" id="UP001432027">
    <property type="component" value="Unassembled WGS sequence"/>
</dbReference>
<feature type="signal peptide" evidence="1">
    <location>
        <begin position="1"/>
        <end position="30"/>
    </location>
</feature>
<organism evidence="4 5">
    <name type="scientific">Pristionchus entomophagus</name>
    <dbReference type="NCBI Taxonomy" id="358040"/>
    <lineage>
        <taxon>Eukaryota</taxon>
        <taxon>Metazoa</taxon>
        <taxon>Ecdysozoa</taxon>
        <taxon>Nematoda</taxon>
        <taxon>Chromadorea</taxon>
        <taxon>Rhabditida</taxon>
        <taxon>Rhabditina</taxon>
        <taxon>Diplogasteromorpha</taxon>
        <taxon>Diplogasteroidea</taxon>
        <taxon>Neodiplogasteridae</taxon>
        <taxon>Pristionchus</taxon>
    </lineage>
</organism>
<dbReference type="PROSITE" id="PS01186">
    <property type="entry name" value="EGF_2"/>
    <property type="match status" value="1"/>
</dbReference>
<dbReference type="InterPro" id="IPR000742">
    <property type="entry name" value="EGF"/>
</dbReference>